<evidence type="ECO:0000256" key="1">
    <source>
        <dbReference type="ARBA" id="ARBA00023002"/>
    </source>
</evidence>
<dbReference type="OrthoDB" id="48988at2759"/>
<sequence>MATNRVILGLMTFGPSDGGASHAKVHSLDDFAACLDEFQRNGYSEVDTARSYCSGKQENFTAQVGYKKRNLTIATKCYPTYKGAHSRTELLGTLATSLKELETDSVDIFYLHAADRTTPFQETLAAIDEAYRQGKFKVFAISNFTAAEVAEVCIICKYKGYVRPTLYQGAYNAINRTPEYDLVPTLRRHGLDWVVYNPLAGGMLTGRFLSKSDEKTGRFAGEGVAELYAKRYWKDQTFAALNIINEAAKKSGIKMTELAIRWVQHHSALRMRSDGGNDGIVIGASSLAQLKENMEYFAKGPLPQEVVDACEDAWAEMAGARPLYYHGEYKYDYDTPRRHTPFGVSIQPMPRQGLSGGGRGDEFDTELGFVRIDPKSSQMSNFESYPEPPTPLGRLRILSPTAGIRMSPLQLGAMNFGTAFAERMGAMDKEATFKVLDAFYEAGGRSIDTANNYQNEESETLVGDWLEARGVRDQMVIATKYTSGYKAYDLGATGGANYAGNHKKSMVLSLKDSLRKLKTDYIDIFYLHWFDYTTSVEEVVNALDDVVKSGKVLYLGISDSPAWWVAAANTYAKAHGKNQFVVYQGKWNVMLRDFERDIIPMCKHFGMALAPWGVIGGGKLQSKKQLEARKAAGEKSRASNPQTDTEIKYSEVLSTIAERHGLESPSVIAIAYVMRKTPFVFPIVGGRKVEHLHQNIKALSIKLTDSEMQEIESVKPFDVGFPHDFLGKDPHMGPPGPSPVAIQRGTLDYVQQSKAL</sequence>
<reference evidence="4 5" key="1">
    <citation type="submission" date="2018-11" db="EMBL/GenBank/DDBJ databases">
        <title>Genome sequence of Saitozyma podzolica DSM 27192.</title>
        <authorList>
            <person name="Aliyu H."/>
            <person name="Gorte O."/>
            <person name="Ochsenreither K."/>
        </authorList>
    </citation>
    <scope>NUCLEOTIDE SEQUENCE [LARGE SCALE GENOMIC DNA]</scope>
    <source>
        <strain evidence="4 5">DSM 27192</strain>
    </source>
</reference>
<dbReference type="Proteomes" id="UP000279259">
    <property type="component" value="Unassembled WGS sequence"/>
</dbReference>
<dbReference type="Pfam" id="PF00248">
    <property type="entry name" value="Aldo_ket_red"/>
    <property type="match status" value="2"/>
</dbReference>
<dbReference type="EMBL" id="RSCD01000015">
    <property type="protein sequence ID" value="RSH89086.1"/>
    <property type="molecule type" value="Genomic_DNA"/>
</dbReference>
<evidence type="ECO:0000259" key="3">
    <source>
        <dbReference type="Pfam" id="PF00248"/>
    </source>
</evidence>
<feature type="domain" description="NADP-dependent oxidoreductase" evidence="3">
    <location>
        <begin position="409"/>
        <end position="714"/>
    </location>
</feature>
<comment type="caution">
    <text evidence="4">The sequence shown here is derived from an EMBL/GenBank/DDBJ whole genome shotgun (WGS) entry which is preliminary data.</text>
</comment>
<accession>A0A427YDD7</accession>
<comment type="similarity">
    <text evidence="2">Belongs to the aldo/keto reductase family. Aldo/keto reductase 2 subfamily.</text>
</comment>
<gene>
    <name evidence="4" type="ORF">EHS25_002752</name>
</gene>
<feature type="domain" description="NADP-dependent oxidoreductase" evidence="3">
    <location>
        <begin position="6"/>
        <end position="314"/>
    </location>
</feature>
<dbReference type="AlphaFoldDB" id="A0A427YDD7"/>
<dbReference type="SUPFAM" id="SSF51430">
    <property type="entry name" value="NAD(P)-linked oxidoreductase"/>
    <property type="match status" value="2"/>
</dbReference>
<protein>
    <recommendedName>
        <fullName evidence="3">NADP-dependent oxidoreductase domain-containing protein</fullName>
    </recommendedName>
</protein>
<dbReference type="GO" id="GO:0016491">
    <property type="term" value="F:oxidoreductase activity"/>
    <property type="evidence" value="ECO:0007669"/>
    <property type="project" value="UniProtKB-KW"/>
</dbReference>
<dbReference type="InterPro" id="IPR036812">
    <property type="entry name" value="NAD(P)_OxRdtase_dom_sf"/>
</dbReference>
<evidence type="ECO:0000256" key="2">
    <source>
        <dbReference type="ARBA" id="ARBA00038157"/>
    </source>
</evidence>
<keyword evidence="1" id="KW-0560">Oxidoreductase</keyword>
<evidence type="ECO:0000313" key="4">
    <source>
        <dbReference type="EMBL" id="RSH89086.1"/>
    </source>
</evidence>
<dbReference type="InterPro" id="IPR023210">
    <property type="entry name" value="NADP_OxRdtase_dom"/>
</dbReference>
<dbReference type="PANTHER" id="PTHR43364">
    <property type="entry name" value="NADH-SPECIFIC METHYLGLYOXAL REDUCTASE-RELATED"/>
    <property type="match status" value="1"/>
</dbReference>
<evidence type="ECO:0000313" key="5">
    <source>
        <dbReference type="Proteomes" id="UP000279259"/>
    </source>
</evidence>
<dbReference type="STRING" id="1890683.A0A427YDD7"/>
<dbReference type="CDD" id="cd19075">
    <property type="entry name" value="AKR_AKR7A1-5"/>
    <property type="match status" value="1"/>
</dbReference>
<dbReference type="Gene3D" id="3.20.20.100">
    <property type="entry name" value="NADP-dependent oxidoreductase domain"/>
    <property type="match status" value="2"/>
</dbReference>
<dbReference type="InterPro" id="IPR050523">
    <property type="entry name" value="AKR_Detox_Biosynth"/>
</dbReference>
<organism evidence="4 5">
    <name type="scientific">Saitozyma podzolica</name>
    <dbReference type="NCBI Taxonomy" id="1890683"/>
    <lineage>
        <taxon>Eukaryota</taxon>
        <taxon>Fungi</taxon>
        <taxon>Dikarya</taxon>
        <taxon>Basidiomycota</taxon>
        <taxon>Agaricomycotina</taxon>
        <taxon>Tremellomycetes</taxon>
        <taxon>Tremellales</taxon>
        <taxon>Trimorphomycetaceae</taxon>
        <taxon>Saitozyma</taxon>
    </lineage>
</organism>
<name>A0A427YDD7_9TREE</name>
<dbReference type="PANTHER" id="PTHR43364:SF2">
    <property type="entry name" value="ARYL-ALCOHOL DEHYDROGENASE AAD10-RELATED"/>
    <property type="match status" value="1"/>
</dbReference>
<keyword evidence="5" id="KW-1185">Reference proteome</keyword>
<proteinExistence type="inferred from homology"/>